<dbReference type="Pfam" id="PF04773">
    <property type="entry name" value="FecR"/>
    <property type="match status" value="1"/>
</dbReference>
<keyword evidence="5" id="KW-1185">Reference proteome</keyword>
<dbReference type="Gene3D" id="2.60.120.1440">
    <property type="match status" value="1"/>
</dbReference>
<dbReference type="GO" id="GO:0016989">
    <property type="term" value="F:sigma factor antagonist activity"/>
    <property type="evidence" value="ECO:0007669"/>
    <property type="project" value="TreeGrafter"/>
</dbReference>
<dbReference type="InterPro" id="IPR012373">
    <property type="entry name" value="Ferrdict_sens_TM"/>
</dbReference>
<evidence type="ECO:0000313" key="4">
    <source>
        <dbReference type="EMBL" id="SMO38814.1"/>
    </source>
</evidence>
<organism evidence="4 5">
    <name type="scientific">Solitalea koreensis</name>
    <dbReference type="NCBI Taxonomy" id="543615"/>
    <lineage>
        <taxon>Bacteria</taxon>
        <taxon>Pseudomonadati</taxon>
        <taxon>Bacteroidota</taxon>
        <taxon>Sphingobacteriia</taxon>
        <taxon>Sphingobacteriales</taxon>
        <taxon>Sphingobacteriaceae</taxon>
        <taxon>Solitalea</taxon>
    </lineage>
</organism>
<proteinExistence type="predicted"/>
<accession>A0A521AVJ7</accession>
<feature type="domain" description="FecR protein" evidence="2">
    <location>
        <begin position="171"/>
        <end position="266"/>
    </location>
</feature>
<name>A0A521AVJ7_9SPHI</name>
<feature type="domain" description="Protein FecR C-terminal" evidence="3">
    <location>
        <begin position="310"/>
        <end position="377"/>
    </location>
</feature>
<evidence type="ECO:0000313" key="5">
    <source>
        <dbReference type="Proteomes" id="UP000315971"/>
    </source>
</evidence>
<dbReference type="PANTHER" id="PTHR30273">
    <property type="entry name" value="PERIPLASMIC SIGNAL SENSOR AND SIGMA FACTOR ACTIVATOR FECR-RELATED"/>
    <property type="match status" value="1"/>
</dbReference>
<dbReference type="RefSeq" id="WP_142601077.1">
    <property type="nucleotide sequence ID" value="NZ_FXSZ01000001.1"/>
</dbReference>
<dbReference type="PIRSF" id="PIRSF018266">
    <property type="entry name" value="FecR"/>
    <property type="match status" value="1"/>
</dbReference>
<dbReference type="Pfam" id="PF16344">
    <property type="entry name" value="FecR_C"/>
    <property type="match status" value="1"/>
</dbReference>
<dbReference type="OrthoDB" id="1099963at2"/>
<dbReference type="Proteomes" id="UP000315971">
    <property type="component" value="Unassembled WGS sequence"/>
</dbReference>
<dbReference type="AlphaFoldDB" id="A0A521AVJ7"/>
<dbReference type="InterPro" id="IPR032508">
    <property type="entry name" value="FecR_C"/>
</dbReference>
<sequence>MNNSKAKILIKKYLDGTCSPEEKTLLESWYFSMAHNQEDETSELDYDQIGKEIWNKLPVQKQSAPSMIRLWPRYAAAAIILFILSFSVYFISNQRHTESSKSLVVKNDRDILPGGNKATLILADGSSVVLGNLKKGVIANEENAVITKNEEGYVVYNVNAKETVTEVELNTLSTPNGGTYLVELSDGTKVWLNAATSLKYPTMFKGKERLVELTGEAYFEVAKNKEMPFRVKSNDQVVEVLGTHFNINTYSNEPDVKTTLLEGSVRIKQLSSGVEKLLVPGQKAVLKPLQSGISLQKTNLDDAIAWKNGEFSFHNSDLKAIMRQLERWYSIEVKYEGNVVNQSFGGSTFRNENLSEVLKVLELGGVRFKKEGNVITVYPSN</sequence>
<evidence type="ECO:0000259" key="2">
    <source>
        <dbReference type="Pfam" id="PF04773"/>
    </source>
</evidence>
<evidence type="ECO:0000256" key="1">
    <source>
        <dbReference type="SAM" id="Phobius"/>
    </source>
</evidence>
<protein>
    <submittedName>
        <fullName evidence="4">FecR family protein</fullName>
    </submittedName>
</protein>
<gene>
    <name evidence="4" type="ORF">SAMN06265350_101451</name>
</gene>
<dbReference type="InterPro" id="IPR006860">
    <property type="entry name" value="FecR"/>
</dbReference>
<dbReference type="FunFam" id="2.60.120.1440:FF:000001">
    <property type="entry name" value="Putative anti-sigma factor"/>
    <property type="match status" value="1"/>
</dbReference>
<dbReference type="Gene3D" id="3.55.50.30">
    <property type="match status" value="1"/>
</dbReference>
<dbReference type="PANTHER" id="PTHR30273:SF2">
    <property type="entry name" value="PROTEIN FECR"/>
    <property type="match status" value="1"/>
</dbReference>
<keyword evidence="1" id="KW-1133">Transmembrane helix</keyword>
<reference evidence="4 5" key="1">
    <citation type="submission" date="2017-05" db="EMBL/GenBank/DDBJ databases">
        <authorList>
            <person name="Varghese N."/>
            <person name="Submissions S."/>
        </authorList>
    </citation>
    <scope>NUCLEOTIDE SEQUENCE [LARGE SCALE GENOMIC DNA]</scope>
    <source>
        <strain evidence="4 5">DSM 21342</strain>
    </source>
</reference>
<evidence type="ECO:0000259" key="3">
    <source>
        <dbReference type="Pfam" id="PF16344"/>
    </source>
</evidence>
<feature type="transmembrane region" description="Helical" evidence="1">
    <location>
        <begin position="70"/>
        <end position="91"/>
    </location>
</feature>
<keyword evidence="1" id="KW-0472">Membrane</keyword>
<keyword evidence="1" id="KW-0812">Transmembrane</keyword>
<dbReference type="EMBL" id="FXSZ01000001">
    <property type="protein sequence ID" value="SMO38814.1"/>
    <property type="molecule type" value="Genomic_DNA"/>
</dbReference>